<gene>
    <name evidence="1" type="ORF">BN7_5474</name>
</gene>
<accession>K0KVE8</accession>
<comment type="caution">
    <text evidence="1">The sequence shown here is derived from an EMBL/GenBank/DDBJ whole genome shotgun (WGS) entry which is preliminary data.</text>
</comment>
<dbReference type="EMBL" id="CAIF01000216">
    <property type="protein sequence ID" value="CCH45887.1"/>
    <property type="molecule type" value="Genomic_DNA"/>
</dbReference>
<evidence type="ECO:0000313" key="2">
    <source>
        <dbReference type="Proteomes" id="UP000009328"/>
    </source>
</evidence>
<name>K0KVE8_WICCF</name>
<dbReference type="InParanoid" id="K0KVE8"/>
<protein>
    <submittedName>
        <fullName evidence="1">Membrane protein</fullName>
    </submittedName>
</protein>
<keyword evidence="2" id="KW-1185">Reference proteome</keyword>
<organism evidence="1 2">
    <name type="scientific">Wickerhamomyces ciferrii (strain ATCC 14091 / BCRC 22168 / CBS 111 / JCM 3599 / NBRC 0793 / NRRL Y-1031 F-60-10)</name>
    <name type="common">Yeast</name>
    <name type="synonym">Pichia ciferrii</name>
    <dbReference type="NCBI Taxonomy" id="1206466"/>
    <lineage>
        <taxon>Eukaryota</taxon>
        <taxon>Fungi</taxon>
        <taxon>Dikarya</taxon>
        <taxon>Ascomycota</taxon>
        <taxon>Saccharomycotina</taxon>
        <taxon>Saccharomycetes</taxon>
        <taxon>Phaffomycetales</taxon>
        <taxon>Wickerhamomycetaceae</taxon>
        <taxon>Wickerhamomyces</taxon>
    </lineage>
</organism>
<dbReference type="Proteomes" id="UP000009328">
    <property type="component" value="Unassembled WGS sequence"/>
</dbReference>
<reference evidence="1 2" key="1">
    <citation type="journal article" date="2012" name="Eukaryot. Cell">
        <title>Draft genome sequence of Wickerhamomyces ciferrii NRRL Y-1031 F-60-10.</title>
        <authorList>
            <person name="Schneider J."/>
            <person name="Andrea H."/>
            <person name="Blom J."/>
            <person name="Jaenicke S."/>
            <person name="Ruckert C."/>
            <person name="Schorsch C."/>
            <person name="Szczepanowski R."/>
            <person name="Farwick M."/>
            <person name="Goesmann A."/>
            <person name="Puhler A."/>
            <person name="Schaffer S."/>
            <person name="Tauch A."/>
            <person name="Kohler T."/>
            <person name="Brinkrolf K."/>
        </authorList>
    </citation>
    <scope>NUCLEOTIDE SEQUENCE [LARGE SCALE GENOMIC DNA]</scope>
    <source>
        <strain evidence="2">ATCC 14091 / BCRC 22168 / CBS 111 / JCM 3599 / NBRC 0793 / NRRL Y-1031 F-60-10</strain>
    </source>
</reference>
<proteinExistence type="predicted"/>
<dbReference type="AlphaFoldDB" id="K0KVE8"/>
<dbReference type="HOGENOM" id="CLU_738112_0_0_1"/>
<sequence length="375" mass="42043">MMIFLVLMVSGTLAAQVSHVNDTIYATDLVHVNGSLSLRGGNVKRDISSDTDLDVAFKNVASSVVLNEEAALNYENSLSNIVNNSTSIDKRDVVNWIAGTLTTWAVASGTVAYMAQYCMNQRSGDNFFKKNWACVMLAQAITIGATTSYAYLAYQGTISAGFQYISGLANSNGSKINKREAEFDIPNYGWYNHSSLAHQIGAQGLSIDNIEYEYAFVGDDGTPFIHRPKYRLSLNSKPLVEISMHNGTLFSHIGDLGYNDDTTDPEKPDKRDYVGEDEWNRVYFTQGGLLEEGCKYDGSSETLTMPKDLNMVYNLLNDFTGFWYYNSDKVTHWYIKDNNHNKDIAEGLLQRNTENFGYWQFTQPYNLCYGDGDWA</sequence>
<evidence type="ECO:0000313" key="1">
    <source>
        <dbReference type="EMBL" id="CCH45887.1"/>
    </source>
</evidence>